<evidence type="ECO:0000313" key="5">
    <source>
        <dbReference type="EMBL" id="MBX0297953.1"/>
    </source>
</evidence>
<gene>
    <name evidence="5" type="ORF">EGH23_24105</name>
</gene>
<organism evidence="5 6">
    <name type="scientific">Haloarcula nitratireducens</name>
    <dbReference type="NCBI Taxonomy" id="2487749"/>
    <lineage>
        <taxon>Archaea</taxon>
        <taxon>Methanobacteriati</taxon>
        <taxon>Methanobacteriota</taxon>
        <taxon>Stenosarchaea group</taxon>
        <taxon>Halobacteria</taxon>
        <taxon>Halobacteriales</taxon>
        <taxon>Haloarculaceae</taxon>
        <taxon>Haloarcula</taxon>
    </lineage>
</organism>
<name>A0AAW4PJ27_9EURY</name>
<evidence type="ECO:0000256" key="2">
    <source>
        <dbReference type="ARBA" id="ARBA00023163"/>
    </source>
</evidence>
<dbReference type="AlphaFoldDB" id="A0AAW4PJ27"/>
<keyword evidence="1" id="KW-0805">Transcription regulation</keyword>
<reference evidence="5 6" key="1">
    <citation type="submission" date="2021-06" db="EMBL/GenBank/DDBJ databases">
        <title>Halomicroarcula sp. a new haloarchaeum isolated from saline soil.</title>
        <authorList>
            <person name="Duran-Viseras A."/>
            <person name="Sanchez-Porro C."/>
            <person name="Ventosa A."/>
        </authorList>
    </citation>
    <scope>NUCLEOTIDE SEQUENCE [LARGE SCALE GENOMIC DNA]</scope>
    <source>
        <strain evidence="5 6">F27</strain>
    </source>
</reference>
<dbReference type="InterPro" id="IPR031803">
    <property type="entry name" value="BAT_GAF/HTH-assoc"/>
</dbReference>
<dbReference type="PANTHER" id="PTHR34236:SF1">
    <property type="entry name" value="DIMETHYL SULFOXIDE REDUCTASE TRANSCRIPTIONAL ACTIVATOR"/>
    <property type="match status" value="1"/>
</dbReference>
<sequence length="220" mass="24333">MTTLVSATVPACEIALADVFASLSDVDIEAERIVEGGDDIVMPLLWIRNADRDEFEAACAGDPTVDEIELLADFETELLYRMQWIDQVGLLLQMLTNANASILEAVGKNGTWHLRILYPSREQLAETKTFCSEHELSLTINAIREMDGEPSGRYGLTTGQYQALVTAVNAGYFAVPSDITLNELADEMNISHQALSERLRRGIHALIEDTLLLDFAESNE</sequence>
<evidence type="ECO:0000259" key="3">
    <source>
        <dbReference type="Pfam" id="PF04967"/>
    </source>
</evidence>
<comment type="caution">
    <text evidence="5">The sequence shown here is derived from an EMBL/GenBank/DDBJ whole genome shotgun (WGS) entry which is preliminary data.</text>
</comment>
<proteinExistence type="predicted"/>
<evidence type="ECO:0000313" key="6">
    <source>
        <dbReference type="Proteomes" id="UP001430455"/>
    </source>
</evidence>
<accession>A0AAW4PJ27</accession>
<dbReference type="RefSeq" id="WP_220582534.1">
    <property type="nucleotide sequence ID" value="NZ_RKLT01000033.1"/>
</dbReference>
<dbReference type="EMBL" id="RKLT01000033">
    <property type="protein sequence ID" value="MBX0297953.1"/>
    <property type="molecule type" value="Genomic_DNA"/>
</dbReference>
<evidence type="ECO:0000256" key="1">
    <source>
        <dbReference type="ARBA" id="ARBA00023015"/>
    </source>
</evidence>
<dbReference type="InterPro" id="IPR007050">
    <property type="entry name" value="HTH_bacterioopsin"/>
</dbReference>
<dbReference type="Pfam" id="PF15915">
    <property type="entry name" value="BAT"/>
    <property type="match status" value="1"/>
</dbReference>
<dbReference type="Proteomes" id="UP001430455">
    <property type="component" value="Unassembled WGS sequence"/>
</dbReference>
<keyword evidence="2" id="KW-0804">Transcription</keyword>
<dbReference type="PANTHER" id="PTHR34236">
    <property type="entry name" value="DIMETHYL SULFOXIDE REDUCTASE TRANSCRIPTIONAL ACTIVATOR"/>
    <property type="match status" value="1"/>
</dbReference>
<feature type="domain" description="HTH bat-type" evidence="3">
    <location>
        <begin position="156"/>
        <end position="207"/>
    </location>
</feature>
<feature type="domain" description="Bacterioopsin transcriptional activator GAF and HTH associated" evidence="4">
    <location>
        <begin position="23"/>
        <end position="151"/>
    </location>
</feature>
<evidence type="ECO:0000259" key="4">
    <source>
        <dbReference type="Pfam" id="PF15915"/>
    </source>
</evidence>
<dbReference type="Pfam" id="PF04967">
    <property type="entry name" value="HTH_10"/>
    <property type="match status" value="1"/>
</dbReference>
<protein>
    <submittedName>
        <fullName evidence="5">Helix-turn-helix domain-containing protein</fullName>
    </submittedName>
</protein>
<keyword evidence="6" id="KW-1185">Reference proteome</keyword>